<feature type="transmembrane region" description="Helical" evidence="1">
    <location>
        <begin position="84"/>
        <end position="109"/>
    </location>
</feature>
<feature type="transmembrane region" description="Helical" evidence="1">
    <location>
        <begin position="29"/>
        <end position="50"/>
    </location>
</feature>
<keyword evidence="4" id="KW-1185">Reference proteome</keyword>
<feature type="transmembrane region" description="Helical" evidence="1">
    <location>
        <begin position="262"/>
        <end position="282"/>
    </location>
</feature>
<dbReference type="RefSeq" id="WP_320942134.1">
    <property type="nucleotide sequence ID" value="NZ_BAABEU010000001.1"/>
</dbReference>
<feature type="transmembrane region" description="Helical" evidence="1">
    <location>
        <begin position="294"/>
        <end position="315"/>
    </location>
</feature>
<keyword evidence="1" id="KW-0472">Membrane</keyword>
<dbReference type="EMBL" id="CP139368">
    <property type="protein sequence ID" value="WPR89418.1"/>
    <property type="molecule type" value="Genomic_DNA"/>
</dbReference>
<sequence>MSDRRDLGVLRSRAGAAEAWKPRPAPATWAVWASWATTLLAGTVPAILWTEFVGRVPAWLTIAQIAVPSALLVATILSRRLRPLWRFGLTMCLLLILIDVLPLVDLTIAPLQSLLGATSFDGRMQAEQTAKLLVALVMIVSLLLTGLRSRDLFLRLGNITAPIRPVPLLGFPHADSWRRFGLIWGFGIAGALGVAQYLAVRPTATEFAALVPMIPSIIMYAALNAFSEEMIYRAPMLATLEPAVGSSQALWQSAVLFGAAHYFGTPGGPLGVMLSIFMGWMLGKAMLETRGLFWAWWIHFLSDVVIFVFIALALVA</sequence>
<dbReference type="Pfam" id="PF02517">
    <property type="entry name" value="Rce1-like"/>
    <property type="match status" value="1"/>
</dbReference>
<keyword evidence="1" id="KW-1133">Transmembrane helix</keyword>
<gene>
    <name evidence="3" type="ORF">SM116_16925</name>
</gene>
<feature type="transmembrane region" description="Helical" evidence="1">
    <location>
        <begin position="180"/>
        <end position="200"/>
    </location>
</feature>
<evidence type="ECO:0000313" key="3">
    <source>
        <dbReference type="EMBL" id="WPR89418.1"/>
    </source>
</evidence>
<evidence type="ECO:0000256" key="1">
    <source>
        <dbReference type="SAM" id="Phobius"/>
    </source>
</evidence>
<dbReference type="InterPro" id="IPR003675">
    <property type="entry name" value="Rce1/LyrA-like_dom"/>
</dbReference>
<dbReference type="EC" id="3.4.-.-" evidence="3"/>
<proteinExistence type="predicted"/>
<evidence type="ECO:0000259" key="2">
    <source>
        <dbReference type="Pfam" id="PF02517"/>
    </source>
</evidence>
<name>A0ABZ0SNM7_9MICO</name>
<feature type="transmembrane region" description="Helical" evidence="1">
    <location>
        <begin position="206"/>
        <end position="226"/>
    </location>
</feature>
<dbReference type="GO" id="GO:0016787">
    <property type="term" value="F:hydrolase activity"/>
    <property type="evidence" value="ECO:0007669"/>
    <property type="project" value="UniProtKB-KW"/>
</dbReference>
<reference evidence="3 4" key="1">
    <citation type="submission" date="2023-11" db="EMBL/GenBank/DDBJ databases">
        <title>Genome sequence of Microbacterium rhizosphaerae KACC 19337.</title>
        <authorList>
            <person name="Choi H."/>
            <person name="Kim S."/>
            <person name="Kim Y."/>
            <person name="Kwon S.-W."/>
            <person name="Heo J."/>
        </authorList>
    </citation>
    <scope>NUCLEOTIDE SEQUENCE [LARGE SCALE GENOMIC DNA]</scope>
    <source>
        <strain evidence="3 4">KACC 19337</strain>
    </source>
</reference>
<accession>A0ABZ0SNM7</accession>
<protein>
    <submittedName>
        <fullName evidence="3">CPBP family intramembrane glutamic endopeptidase</fullName>
        <ecNumber evidence="3">3.4.-.-</ecNumber>
    </submittedName>
</protein>
<feature type="transmembrane region" description="Helical" evidence="1">
    <location>
        <begin position="129"/>
        <end position="147"/>
    </location>
</feature>
<keyword evidence="3" id="KW-0378">Hydrolase</keyword>
<feature type="domain" description="CAAX prenyl protease 2/Lysostaphin resistance protein A-like" evidence="2">
    <location>
        <begin position="214"/>
        <end position="304"/>
    </location>
</feature>
<dbReference type="Proteomes" id="UP001323798">
    <property type="component" value="Chromosome"/>
</dbReference>
<evidence type="ECO:0000313" key="4">
    <source>
        <dbReference type="Proteomes" id="UP001323798"/>
    </source>
</evidence>
<feature type="transmembrane region" description="Helical" evidence="1">
    <location>
        <begin position="56"/>
        <end position="77"/>
    </location>
</feature>
<keyword evidence="1" id="KW-0812">Transmembrane</keyword>
<organism evidence="3 4">
    <name type="scientific">Microbacterium rhizosphaerae</name>
    <dbReference type="NCBI Taxonomy" id="1678237"/>
    <lineage>
        <taxon>Bacteria</taxon>
        <taxon>Bacillati</taxon>
        <taxon>Actinomycetota</taxon>
        <taxon>Actinomycetes</taxon>
        <taxon>Micrococcales</taxon>
        <taxon>Microbacteriaceae</taxon>
        <taxon>Microbacterium</taxon>
    </lineage>
</organism>